<comment type="caution">
    <text evidence="2">The sequence shown here is derived from an EMBL/GenBank/DDBJ whole genome shotgun (WGS) entry which is preliminary data.</text>
</comment>
<dbReference type="EMBL" id="BQKE01000001">
    <property type="protein sequence ID" value="GJM62152.1"/>
    <property type="molecule type" value="Genomic_DNA"/>
</dbReference>
<name>A0AAN4VZ63_9BACT</name>
<gene>
    <name evidence="2" type="ORF">PEDI_27040</name>
</gene>
<dbReference type="Proteomes" id="UP001310022">
    <property type="component" value="Unassembled WGS sequence"/>
</dbReference>
<reference evidence="2 3" key="1">
    <citation type="submission" date="2021-12" db="EMBL/GenBank/DDBJ databases">
        <title>Genome sequencing of bacteria with rrn-lacking chromosome and rrn-plasmid.</title>
        <authorList>
            <person name="Anda M."/>
            <person name="Iwasaki W."/>
        </authorList>
    </citation>
    <scope>NUCLEOTIDE SEQUENCE [LARGE SCALE GENOMIC DNA]</scope>
    <source>
        <strain evidence="2 3">NBRC 15940</strain>
    </source>
</reference>
<keyword evidence="1" id="KW-0812">Transmembrane</keyword>
<protein>
    <submittedName>
        <fullName evidence="2">Uncharacterized protein</fullName>
    </submittedName>
</protein>
<sequence>MIDYLSQPLFIAGLGAFLLMGSELALGKYAVNFGLLMRQPFTPIIYALYYALLAIGITQLLLRGNLSIHEFSAQEHPLVIGLITGLSIRALARMNLYQFKIEGKTINIGPKTINDFMEGFFLKKISDNVDGLLIGEINTMIGKLPPLTLEEIDLLLRDGLPSHFSQEKRKYYVDKIKACPRPFDKYRYFAFHFGLQRLHQLPLLAQNFIHNPEAS</sequence>
<evidence type="ECO:0000256" key="1">
    <source>
        <dbReference type="SAM" id="Phobius"/>
    </source>
</evidence>
<organism evidence="2 3">
    <name type="scientific">Persicobacter diffluens</name>
    <dbReference type="NCBI Taxonomy" id="981"/>
    <lineage>
        <taxon>Bacteria</taxon>
        <taxon>Pseudomonadati</taxon>
        <taxon>Bacteroidota</taxon>
        <taxon>Cytophagia</taxon>
        <taxon>Cytophagales</taxon>
        <taxon>Persicobacteraceae</taxon>
        <taxon>Persicobacter</taxon>
    </lineage>
</organism>
<keyword evidence="1" id="KW-1133">Transmembrane helix</keyword>
<keyword evidence="1" id="KW-0472">Membrane</keyword>
<evidence type="ECO:0000313" key="3">
    <source>
        <dbReference type="Proteomes" id="UP001310022"/>
    </source>
</evidence>
<feature type="transmembrane region" description="Helical" evidence="1">
    <location>
        <begin position="43"/>
        <end position="62"/>
    </location>
</feature>
<evidence type="ECO:0000313" key="2">
    <source>
        <dbReference type="EMBL" id="GJM62152.1"/>
    </source>
</evidence>
<accession>A0AAN4VZ63</accession>
<proteinExistence type="predicted"/>
<keyword evidence="3" id="KW-1185">Reference proteome</keyword>
<dbReference type="AlphaFoldDB" id="A0AAN4VZ63"/>
<dbReference type="RefSeq" id="WP_338237502.1">
    <property type="nucleotide sequence ID" value="NZ_BQKE01000001.1"/>
</dbReference>